<dbReference type="Pfam" id="PF08240">
    <property type="entry name" value="ADH_N"/>
    <property type="match status" value="1"/>
</dbReference>
<evidence type="ECO:0000313" key="3">
    <source>
        <dbReference type="Proteomes" id="UP000799428"/>
    </source>
</evidence>
<dbReference type="InterPro" id="IPR011032">
    <property type="entry name" value="GroES-like_sf"/>
</dbReference>
<dbReference type="CDD" id="cd05188">
    <property type="entry name" value="MDR"/>
    <property type="match status" value="1"/>
</dbReference>
<feature type="domain" description="Enoyl reductase (ER)" evidence="1">
    <location>
        <begin position="15"/>
        <end position="350"/>
    </location>
</feature>
<dbReference type="EMBL" id="MU005765">
    <property type="protein sequence ID" value="KAF2713333.1"/>
    <property type="molecule type" value="Genomic_DNA"/>
</dbReference>
<dbReference type="FunFam" id="3.40.50.720:FF:000481">
    <property type="entry name" value="Alcohol dehydrogenase, variant"/>
    <property type="match status" value="1"/>
</dbReference>
<dbReference type="GO" id="GO:0016491">
    <property type="term" value="F:oxidoreductase activity"/>
    <property type="evidence" value="ECO:0007669"/>
    <property type="project" value="InterPro"/>
</dbReference>
<dbReference type="InterPro" id="IPR013149">
    <property type="entry name" value="ADH-like_C"/>
</dbReference>
<reference evidence="2" key="1">
    <citation type="journal article" date="2020" name="Stud. Mycol.">
        <title>101 Dothideomycetes genomes: a test case for predicting lifestyles and emergence of pathogens.</title>
        <authorList>
            <person name="Haridas S."/>
            <person name="Albert R."/>
            <person name="Binder M."/>
            <person name="Bloem J."/>
            <person name="Labutti K."/>
            <person name="Salamov A."/>
            <person name="Andreopoulos B."/>
            <person name="Baker S."/>
            <person name="Barry K."/>
            <person name="Bills G."/>
            <person name="Bluhm B."/>
            <person name="Cannon C."/>
            <person name="Castanera R."/>
            <person name="Culley D."/>
            <person name="Daum C."/>
            <person name="Ezra D."/>
            <person name="Gonzalez J."/>
            <person name="Henrissat B."/>
            <person name="Kuo A."/>
            <person name="Liang C."/>
            <person name="Lipzen A."/>
            <person name="Lutzoni F."/>
            <person name="Magnuson J."/>
            <person name="Mondo S."/>
            <person name="Nolan M."/>
            <person name="Ohm R."/>
            <person name="Pangilinan J."/>
            <person name="Park H.-J."/>
            <person name="Ramirez L."/>
            <person name="Alfaro M."/>
            <person name="Sun H."/>
            <person name="Tritt A."/>
            <person name="Yoshinaga Y."/>
            <person name="Zwiers L.-H."/>
            <person name="Turgeon B."/>
            <person name="Goodwin S."/>
            <person name="Spatafora J."/>
            <person name="Crous P."/>
            <person name="Grigoriev I."/>
        </authorList>
    </citation>
    <scope>NUCLEOTIDE SEQUENCE</scope>
    <source>
        <strain evidence="2">CBS 279.74</strain>
    </source>
</reference>
<dbReference type="InterPro" id="IPR020843">
    <property type="entry name" value="ER"/>
</dbReference>
<dbReference type="InterPro" id="IPR013154">
    <property type="entry name" value="ADH-like_N"/>
</dbReference>
<keyword evidence="3" id="KW-1185">Reference proteome</keyword>
<dbReference type="SMART" id="SM00829">
    <property type="entry name" value="PKS_ER"/>
    <property type="match status" value="1"/>
</dbReference>
<dbReference type="PANTHER" id="PTHR45033:SF3">
    <property type="entry name" value="DEHYDROGENASE, PUTATIVE (AFU_ORTHOLOGUE AFUA_2G13270)-RELATED"/>
    <property type="match status" value="1"/>
</dbReference>
<accession>A0A6G1KL32</accession>
<proteinExistence type="predicted"/>
<gene>
    <name evidence="2" type="ORF">K504DRAFT_461871</name>
</gene>
<dbReference type="OrthoDB" id="449487at2759"/>
<dbReference type="SUPFAM" id="SSF51735">
    <property type="entry name" value="NAD(P)-binding Rossmann-fold domains"/>
    <property type="match status" value="1"/>
</dbReference>
<dbReference type="Proteomes" id="UP000799428">
    <property type="component" value="Unassembled WGS sequence"/>
</dbReference>
<dbReference type="Gene3D" id="3.90.180.10">
    <property type="entry name" value="Medium-chain alcohol dehydrogenases, catalytic domain"/>
    <property type="match status" value="1"/>
</dbReference>
<protein>
    <submittedName>
        <fullName evidence="2">NAD(P)-binding protein</fullName>
    </submittedName>
</protein>
<dbReference type="PANTHER" id="PTHR45033">
    <property type="match status" value="1"/>
</dbReference>
<dbReference type="Gene3D" id="3.40.50.720">
    <property type="entry name" value="NAD(P)-binding Rossmann-like Domain"/>
    <property type="match status" value="1"/>
</dbReference>
<dbReference type="InterPro" id="IPR036291">
    <property type="entry name" value="NAD(P)-bd_dom_sf"/>
</dbReference>
<dbReference type="SUPFAM" id="SSF50129">
    <property type="entry name" value="GroES-like"/>
    <property type="match status" value="1"/>
</dbReference>
<sequence>MPSAIAIKQVPGKPGQVWYPLEEITIPEPKPSETQVVVTITAAALNHRDLFIRQHLYPGTAFGVPLLADGVGIVSSTGSSPSAKKWLNKRVVLNPGLGWKESPDGPEHAKGYAIMGGTNLNPAGTLADVVLMEAEELEECPEHLSDAEAAAFPLVGLTAWRAFFTKSNNAKEGRNILVTGIGGGVALMVLQFAVAQGCNVYVTSGTEEKIDKAKKLGAKGGVNYKEDKWEKKLQMLLPKDRPWVDAIVDGAGGDVVSKGSRLLKAGGVISVYGMTVSPKMDFLMGAVLRNIEVKGSTMGSRKEFADMVEFVRKTKLKPVVSRSVHGLDIEAINGLFEDMKKASQFGKLVVTLGKDNGSKL</sequence>
<name>A0A6G1KL32_9PLEO</name>
<organism evidence="2 3">
    <name type="scientific">Pleomassaria siparia CBS 279.74</name>
    <dbReference type="NCBI Taxonomy" id="1314801"/>
    <lineage>
        <taxon>Eukaryota</taxon>
        <taxon>Fungi</taxon>
        <taxon>Dikarya</taxon>
        <taxon>Ascomycota</taxon>
        <taxon>Pezizomycotina</taxon>
        <taxon>Dothideomycetes</taxon>
        <taxon>Pleosporomycetidae</taxon>
        <taxon>Pleosporales</taxon>
        <taxon>Pleomassariaceae</taxon>
        <taxon>Pleomassaria</taxon>
    </lineage>
</organism>
<dbReference type="AlphaFoldDB" id="A0A6G1KL32"/>
<dbReference type="InterPro" id="IPR052711">
    <property type="entry name" value="Zinc_ADH-like"/>
</dbReference>
<dbReference type="Pfam" id="PF00107">
    <property type="entry name" value="ADH_zinc_N"/>
    <property type="match status" value="1"/>
</dbReference>
<evidence type="ECO:0000313" key="2">
    <source>
        <dbReference type="EMBL" id="KAF2713333.1"/>
    </source>
</evidence>
<evidence type="ECO:0000259" key="1">
    <source>
        <dbReference type="SMART" id="SM00829"/>
    </source>
</evidence>